<evidence type="ECO:0000313" key="10">
    <source>
        <dbReference type="EMBL" id="PTD97355.1"/>
    </source>
</evidence>
<keyword evidence="7 8" id="KW-0802">TPR repeat</keyword>
<dbReference type="EC" id="2.4.1.255" evidence="3"/>
<feature type="repeat" description="TPR" evidence="8">
    <location>
        <begin position="202"/>
        <end position="235"/>
    </location>
</feature>
<accession>A0A2T4IHV6</accession>
<evidence type="ECO:0000256" key="4">
    <source>
        <dbReference type="ARBA" id="ARBA00022676"/>
    </source>
</evidence>
<comment type="caution">
    <text evidence="10">The sequence shown here is derived from an EMBL/GenBank/DDBJ whole genome shotgun (WGS) entry which is preliminary data.</text>
</comment>
<feature type="domain" description="O-GlcNAc transferase C-terminal" evidence="9">
    <location>
        <begin position="594"/>
        <end position="769"/>
    </location>
</feature>
<dbReference type="InterPro" id="IPR051939">
    <property type="entry name" value="Glycosyltr_41/O-GlcNAc_trsf"/>
</dbReference>
<dbReference type="SUPFAM" id="SSF48452">
    <property type="entry name" value="TPR-like"/>
    <property type="match status" value="2"/>
</dbReference>
<feature type="repeat" description="TPR" evidence="8">
    <location>
        <begin position="910"/>
        <end position="943"/>
    </location>
</feature>
<dbReference type="InterPro" id="IPR011990">
    <property type="entry name" value="TPR-like_helical_dom_sf"/>
</dbReference>
<dbReference type="Pfam" id="PF13414">
    <property type="entry name" value="TPR_11"/>
    <property type="match status" value="1"/>
</dbReference>
<sequence>MTTARRDEGQLVQAFKEAVAHHQAGRLDEAAQAYQSLLVEWPANPGVSYNFGLLLFGKGDVDAGLSLLKAACEAAPDGQPYWLVYIDALLHVGRSSLAESVLAHARKRGFAEEVLAPRVRQLERMRDEVGRTPAESEVQRLTQLYNQNRHQEFEAHARHLLQHFPSFAVAWKALGVALLVGDRAEEAIPVLQRCIELLPDDAEAHNNLGSMLHKVRRHREAEDCFRRALRLQPGFAAAQRNLAIVLRDLGRYVEAETQLRELIKRQPEDPLLHSNLGLVFVKQERMPEAEVCYRKALALRPDFAECMAQLASVHQEMGRLGEAEAGYQRALELAPRLPGAHEGLGRLALLDGRPGEAATFYERAMVLAPESLDVHSSLLYTLNYAAIRNEARMVESARAFGRKLAARHRGPYKEWAVNPQAQRLRIGFVSGDLRKHPVGYFLEGILPVLDRERFELVAYPTSRDSDVLTEQLKASFAAWHPLYGLDDEQAAARIHADGVHVLIDLSGHTAHHRLGVFSRKPAPVQLTWPGYFATTGLEEIDWFLADPVTAPAEDEGYFTERVWRLPDTRLCFTPPVDAPPVAPLPLLVNGYPTYGCFQNLNKLTDDVLQLWSRVLSTIPQARLRVQSHQLRNEGAMERLRKRLVAAGIATERVDLHPPSGRQSYLRAHAEVDAILDTFPYTGGTTTCEALWMGVPTLTLQGGTLIGRQGASILEAAGLPDWVAQSEEDYVAKAATLIADSEVLSRLRGSLREQLLRTALFDTPRFARNLEQALMEMWEAAGEIALCSSPLAMECVADQHAHAETDMPSEAEIAEMVALFRDERHEPLVDFARLLTERFPAYGIGWKVLGVACKTLQRHDEALAAMLRAVELLPEDVESVSNLGLVYFELERYEEAVVCHRQALEIDPADVDAVVNLAAALFRLDRLDEAIAALQDALALHPQHFDLHLRLAEALWKQKKLAEAQVHFERAAELGLNNVEAHYRLGNLLYERRRHEEAEKALRYALSLDPAHQRAKGVLGLVLLACNRHIEAEQLYREAISEQPEMAEHYCNLGTAVQGQGRLHEGLDCIRRALELRPEWVEINSNLLFSMNYAAEDDPQRLLEEALAYGERVAHQAGHPFSDWDLDDRPRRLRVGFVSGDLCAHPVGYFLEGILPVLDRERLELIAYPTVDRSDVFTEQLKSSFEAWRPLWALSDDAAAERIRKDGVHLLIDLSGHTAYNRLGVFARKPSPVQVSWPGYFATTGVAQIDWFIADRVTVPESHQCYFSERIWYLPDTRLCFTPPLNAPSVSPLPALTEGVITFGCFQNLSKVNDEVLRVWARVMEALPGSRLRLQTRHFNDPEGRQQMRQRLAACGIDPERAALHPGTSRKDYLAAHAEVDMILDTFPYTGGTTTCEALWMGVPTLTLCGDTLIARQGASMMAAAGLHDWVVEDVDTYVVRALALARDVNGLAALRANMRQRLVRTALFDTPKFARQLEDALWNMWAEYARSRNYQEMSA</sequence>
<evidence type="ECO:0000256" key="1">
    <source>
        <dbReference type="ARBA" id="ARBA00004922"/>
    </source>
</evidence>
<evidence type="ECO:0000256" key="8">
    <source>
        <dbReference type="PROSITE-ProRule" id="PRU00339"/>
    </source>
</evidence>
<proteinExistence type="inferred from homology"/>
<keyword evidence="4" id="KW-0328">Glycosyltransferase</keyword>
<dbReference type="Gene3D" id="3.40.50.2000">
    <property type="entry name" value="Glycogen Phosphorylase B"/>
    <property type="match status" value="2"/>
</dbReference>
<feature type="domain" description="O-GlcNAc transferase C-terminal" evidence="9">
    <location>
        <begin position="1295"/>
        <end position="1477"/>
    </location>
</feature>
<keyword evidence="5" id="KW-0808">Transferase</keyword>
<reference evidence="10 11" key="1">
    <citation type="submission" date="2018-03" db="EMBL/GenBank/DDBJ databases">
        <authorList>
            <person name="Keele B.F."/>
        </authorList>
    </citation>
    <scope>NUCLEOTIDE SEQUENCE [LARGE SCALE GENOMIC DNA]</scope>
    <source>
        <strain evidence="10 11">D20</strain>
    </source>
</reference>
<dbReference type="Gene3D" id="3.40.50.11380">
    <property type="match status" value="2"/>
</dbReference>
<organism evidence="10 11">
    <name type="scientific">Pseudothauera lacus</name>
    <dbReference type="NCBI Taxonomy" id="2136175"/>
    <lineage>
        <taxon>Bacteria</taxon>
        <taxon>Pseudomonadati</taxon>
        <taxon>Pseudomonadota</taxon>
        <taxon>Betaproteobacteria</taxon>
        <taxon>Rhodocyclales</taxon>
        <taxon>Zoogloeaceae</taxon>
        <taxon>Pseudothauera</taxon>
    </lineage>
</organism>
<evidence type="ECO:0000256" key="7">
    <source>
        <dbReference type="ARBA" id="ARBA00022803"/>
    </source>
</evidence>
<evidence type="ECO:0000259" key="9">
    <source>
        <dbReference type="Pfam" id="PF13844"/>
    </source>
</evidence>
<gene>
    <name evidence="10" type="ORF">C8261_04950</name>
</gene>
<reference evidence="10 11" key="2">
    <citation type="submission" date="2018-04" db="EMBL/GenBank/DDBJ databases">
        <title>Thauera lacus sp. nov., isolated from an saline lake in Inner Mongolia, China.</title>
        <authorList>
            <person name="Liang Q.-Y."/>
        </authorList>
    </citation>
    <scope>NUCLEOTIDE SEQUENCE [LARGE SCALE GENOMIC DNA]</scope>
    <source>
        <strain evidence="10 11">D20</strain>
    </source>
</reference>
<comment type="similarity">
    <text evidence="2">Belongs to the glycosyltransferase 41 family. O-GlcNAc transferase subfamily.</text>
</comment>
<protein>
    <recommendedName>
        <fullName evidence="3">protein O-GlcNAc transferase</fullName>
        <ecNumber evidence="3">2.4.1.255</ecNumber>
    </recommendedName>
</protein>
<evidence type="ECO:0000256" key="6">
    <source>
        <dbReference type="ARBA" id="ARBA00022737"/>
    </source>
</evidence>
<dbReference type="PANTHER" id="PTHR44835">
    <property type="entry name" value="UDP-N-ACETYLGLUCOSAMINE--PEPTIDE N-ACETYLGLUCOSAMINYLTRANSFERASE SPINDLY-RELATED"/>
    <property type="match status" value="1"/>
</dbReference>
<dbReference type="SUPFAM" id="SSF53756">
    <property type="entry name" value="UDP-Glycosyltransferase/glycogen phosphorylase"/>
    <property type="match status" value="1"/>
</dbReference>
<evidence type="ECO:0000256" key="5">
    <source>
        <dbReference type="ARBA" id="ARBA00022679"/>
    </source>
</evidence>
<feature type="repeat" description="TPR" evidence="8">
    <location>
        <begin position="304"/>
        <end position="337"/>
    </location>
</feature>
<dbReference type="SMART" id="SM00028">
    <property type="entry name" value="TPR"/>
    <property type="match status" value="15"/>
</dbReference>
<feature type="repeat" description="TPR" evidence="8">
    <location>
        <begin position="168"/>
        <end position="201"/>
    </location>
</feature>
<name>A0A2T4IHV6_9RHOO</name>
<dbReference type="PROSITE" id="PS50293">
    <property type="entry name" value="TPR_REGION"/>
    <property type="match status" value="3"/>
</dbReference>
<dbReference type="UniPathway" id="UPA00378"/>
<dbReference type="Proteomes" id="UP000241193">
    <property type="component" value="Unassembled WGS sequence"/>
</dbReference>
<feature type="repeat" description="TPR" evidence="8">
    <location>
        <begin position="876"/>
        <end position="909"/>
    </location>
</feature>
<keyword evidence="6" id="KW-0677">Repeat</keyword>
<feature type="repeat" description="TPR" evidence="8">
    <location>
        <begin position="1046"/>
        <end position="1079"/>
    </location>
</feature>
<dbReference type="PROSITE" id="PS50005">
    <property type="entry name" value="TPR"/>
    <property type="match status" value="8"/>
</dbReference>
<dbReference type="Pfam" id="PF13424">
    <property type="entry name" value="TPR_12"/>
    <property type="match status" value="1"/>
</dbReference>
<feature type="repeat" description="TPR" evidence="8">
    <location>
        <begin position="978"/>
        <end position="1011"/>
    </location>
</feature>
<dbReference type="RefSeq" id="WP_107492555.1">
    <property type="nucleotide sequence ID" value="NZ_PZKC01000003.1"/>
</dbReference>
<feature type="domain" description="O-GlcNAc transferase C-terminal" evidence="9">
    <location>
        <begin position="1114"/>
        <end position="1276"/>
    </location>
</feature>
<dbReference type="Pfam" id="PF13432">
    <property type="entry name" value="TPR_16"/>
    <property type="match status" value="3"/>
</dbReference>
<feature type="domain" description="O-GlcNAc transferase C-terminal" evidence="9">
    <location>
        <begin position="371"/>
        <end position="568"/>
    </location>
</feature>
<evidence type="ECO:0000313" key="11">
    <source>
        <dbReference type="Proteomes" id="UP000241193"/>
    </source>
</evidence>
<dbReference type="Pfam" id="PF14559">
    <property type="entry name" value="TPR_19"/>
    <property type="match status" value="1"/>
</dbReference>
<dbReference type="InterPro" id="IPR029489">
    <property type="entry name" value="OGT/SEC/SPY_C"/>
</dbReference>
<evidence type="ECO:0000256" key="3">
    <source>
        <dbReference type="ARBA" id="ARBA00011970"/>
    </source>
</evidence>
<dbReference type="InterPro" id="IPR019734">
    <property type="entry name" value="TPR_rpt"/>
</dbReference>
<dbReference type="OrthoDB" id="101857at2"/>
<dbReference type="PANTHER" id="PTHR44835:SF1">
    <property type="entry name" value="PROTEIN O-GLCNAC TRANSFERASE"/>
    <property type="match status" value="1"/>
</dbReference>
<evidence type="ECO:0000256" key="2">
    <source>
        <dbReference type="ARBA" id="ARBA00005386"/>
    </source>
</evidence>
<dbReference type="EMBL" id="PZKC01000003">
    <property type="protein sequence ID" value="PTD97355.1"/>
    <property type="molecule type" value="Genomic_DNA"/>
</dbReference>
<keyword evidence="11" id="KW-1185">Reference proteome</keyword>
<dbReference type="Pfam" id="PF13844">
    <property type="entry name" value="Glyco_transf_41"/>
    <property type="match status" value="4"/>
</dbReference>
<feature type="repeat" description="TPR" evidence="8">
    <location>
        <begin position="270"/>
        <end position="303"/>
    </location>
</feature>
<dbReference type="Gene3D" id="1.25.40.10">
    <property type="entry name" value="Tetratricopeptide repeat domain"/>
    <property type="match status" value="4"/>
</dbReference>
<dbReference type="GO" id="GO:0097363">
    <property type="term" value="F:protein O-acetylglucosaminyltransferase activity"/>
    <property type="evidence" value="ECO:0007669"/>
    <property type="project" value="UniProtKB-EC"/>
</dbReference>
<comment type="pathway">
    <text evidence="1">Protein modification; protein glycosylation.</text>
</comment>
<dbReference type="Pfam" id="PF00515">
    <property type="entry name" value="TPR_1"/>
    <property type="match status" value="1"/>
</dbReference>